<dbReference type="AlphaFoldDB" id="A0A813MB14"/>
<feature type="compositionally biased region" description="Basic and acidic residues" evidence="1">
    <location>
        <begin position="478"/>
        <end position="496"/>
    </location>
</feature>
<evidence type="ECO:0000313" key="2">
    <source>
        <dbReference type="EMBL" id="CAF0716235.1"/>
    </source>
</evidence>
<dbReference type="OrthoDB" id="6381055at2759"/>
<accession>A0A813MB14</accession>
<organism evidence="2 3">
    <name type="scientific">Brachionus calyciflorus</name>
    <dbReference type="NCBI Taxonomy" id="104777"/>
    <lineage>
        <taxon>Eukaryota</taxon>
        <taxon>Metazoa</taxon>
        <taxon>Spiralia</taxon>
        <taxon>Gnathifera</taxon>
        <taxon>Rotifera</taxon>
        <taxon>Eurotatoria</taxon>
        <taxon>Monogononta</taxon>
        <taxon>Pseudotrocha</taxon>
        <taxon>Ploima</taxon>
        <taxon>Brachionidae</taxon>
        <taxon>Brachionus</taxon>
    </lineage>
</organism>
<feature type="region of interest" description="Disordered" evidence="1">
    <location>
        <begin position="478"/>
        <end position="508"/>
    </location>
</feature>
<dbReference type="PANTHER" id="PTHR38566:SF1">
    <property type="entry name" value="CHROMOSOME UNDETERMINED SCAFFOLD_18, WHOLE GENOME SHOTGUN SEQUENCE"/>
    <property type="match status" value="1"/>
</dbReference>
<gene>
    <name evidence="2" type="ORF">OXX778_LOCUS1677</name>
</gene>
<evidence type="ECO:0000256" key="1">
    <source>
        <dbReference type="SAM" id="MobiDB-lite"/>
    </source>
</evidence>
<reference evidence="2" key="1">
    <citation type="submission" date="2021-02" db="EMBL/GenBank/DDBJ databases">
        <authorList>
            <person name="Nowell W R."/>
        </authorList>
    </citation>
    <scope>NUCLEOTIDE SEQUENCE</scope>
    <source>
        <strain evidence="2">Ploen Becks lab</strain>
    </source>
</reference>
<proteinExistence type="predicted"/>
<sequence>MYTADSFRVNIEDPKVDLSRLASQEEILKFLIENVKDHSECINKNHLDLIKNIFKNAEGDDSQNINNFIYWARKTKFIKLVEQDVPSNILNDASLYDIKVQTRGPDDRVFDRNADIRAKIARGNTILEYKENGSTKYKLLIYALRKFTGGLGDEDEFDRKSGEWRKYFLKDIKYTKHVVSLQKANGEAAHFSCSWINNDFLLCAGSKNVHLVFKKREHISQYSDARYELAKVISNSVFTLLQKMNPELKKNLLSFLCWSNLTIVFEILVPNSQHIEDLSCYKEPFLQFITFTENKVYERPRSLCPMPPDCATEIANAFGLSGVKYDKIPLDKIDDFLIKARKDYGHEGFVLYFIDSDLNLIGMLKKKTTWYIILRALREKIRSYLSTRSTMSLDDLKSKVKIRLYDIKAWIGFSSNDLTKWENLCCEFCKWFDKAYRKNSNIKTDFYERYPVLWNQFIKETNLSDRIQLHIEKSSYTKLGEEKENNDQESDEKISEEGDAENVELIKE</sequence>
<dbReference type="PANTHER" id="PTHR38566">
    <property type="entry name" value="RNA_LIG_T4_1 DOMAIN-CONTAINING PROTEIN"/>
    <property type="match status" value="1"/>
</dbReference>
<evidence type="ECO:0000313" key="3">
    <source>
        <dbReference type="Proteomes" id="UP000663879"/>
    </source>
</evidence>
<dbReference type="EMBL" id="CAJNOC010000114">
    <property type="protein sequence ID" value="CAF0716235.1"/>
    <property type="molecule type" value="Genomic_DNA"/>
</dbReference>
<dbReference type="Proteomes" id="UP000663879">
    <property type="component" value="Unassembled WGS sequence"/>
</dbReference>
<comment type="caution">
    <text evidence="2">The sequence shown here is derived from an EMBL/GenBank/DDBJ whole genome shotgun (WGS) entry which is preliminary data.</text>
</comment>
<protein>
    <submittedName>
        <fullName evidence="2">Uncharacterized protein</fullName>
    </submittedName>
</protein>
<name>A0A813MB14_9BILA</name>
<keyword evidence="3" id="KW-1185">Reference proteome</keyword>